<dbReference type="Gene3D" id="1.20.120.1320">
    <property type="entry name" value="Aspartokinase, catalytic domain"/>
    <property type="match status" value="1"/>
</dbReference>
<dbReference type="InterPro" id="IPR002912">
    <property type="entry name" value="ACT_dom"/>
</dbReference>
<evidence type="ECO:0000256" key="25">
    <source>
        <dbReference type="ARBA" id="ARBA00048561"/>
    </source>
</evidence>
<evidence type="ECO:0000256" key="5">
    <source>
        <dbReference type="ARBA" id="ARBA00005062"/>
    </source>
</evidence>
<dbReference type="Pfam" id="PF00696">
    <property type="entry name" value="AA_kinase"/>
    <property type="match status" value="1"/>
</dbReference>
<dbReference type="InterPro" id="IPR005106">
    <property type="entry name" value="Asp/hSer_DH_NAD-bd"/>
</dbReference>
<evidence type="ECO:0000256" key="22">
    <source>
        <dbReference type="ARBA" id="ARBA00023167"/>
    </source>
</evidence>
<dbReference type="NCBIfam" id="TIGR00657">
    <property type="entry name" value="asp_kinases"/>
    <property type="match status" value="1"/>
</dbReference>
<dbReference type="InterPro" id="IPR036291">
    <property type="entry name" value="NAD(P)-bd_dom_sf"/>
</dbReference>
<evidence type="ECO:0000256" key="6">
    <source>
        <dbReference type="ARBA" id="ARBA00005139"/>
    </source>
</evidence>
<dbReference type="PANTHER" id="PTHR43070">
    <property type="match status" value="1"/>
</dbReference>
<evidence type="ECO:0000256" key="19">
    <source>
        <dbReference type="ARBA" id="ARBA00023027"/>
    </source>
</evidence>
<name>A0A2J6WEH8_9BACT</name>
<accession>A0A2J6WEH8</accession>
<evidence type="ECO:0000256" key="15">
    <source>
        <dbReference type="ARBA" id="ARBA00022777"/>
    </source>
</evidence>
<sequence>MLVLKFGGTSVGSAKAIRQVYDIVKGIPESKIVVVSAMSGITDSLIKAGNLAVSGDESFKDVLESIRKKHNETSIELFGSTLKSVNELLDELEQIIFAVYRLRELSDRANALIQSFGERLNARIVSKYFQNMGLKSVPVDAIKYLITTSDFLDANPLYEESKKRAEKIFGRYLKEGFTPVVTGYIGVTFDSSITTLGRGGSDYSATILGRLLDAREVWIYTDVNGVLSADPKIVSDAKTIEKLSYAEVRELSYFGAKVMHSKSLIPAIEKHIPIRVINTFNPNGSHTLISDETSFLGPKAVTSIKDIALVSVEGKGMQGLKGISKRIFDVANRSNVNIIMIAQSSSEQTVDLFVKESEVDLLLKGLEHEFENEIKLELIDRISSKKNLSIISIVGDGLNSDESIQKEIFRISYAYGFRILSVVQGSSENSLSFVVKRGDVSKSINALHSELGLANPKIKTLNIFQFGVGAVGKELIKLIEENKEYFENNLHLRLRYAGLARSGSFAKSDEVETHIKNWDFRFKNVGSPLNYVKTLPKNTIVVDVTNSDTIGMDLLELLSLGYNVVTSNKKNLATDYETYKKFTSAKGKFLYETTVGASLPLIKVIRDFINSFDEVYRIVGLPSGTLSFIFTLVNRGKSLKDAILKAVELGYTEPNPVDDLVGMDLLRKGKILSYLIGKDFKEKDIEFECFTKAKTLDEFFENDLMNFEHRLKELSKNGVVYPVVEIEDKLRITLKSFPKDSTFATLKEGENIFEIYLKNFSGIPITIRGLGAGLRITAEGVLQDILSLEAYI</sequence>
<gene>
    <name evidence="28" type="ORF">C0189_03220</name>
</gene>
<comment type="catalytic activity">
    <reaction evidence="25">
        <text>L-aspartate + ATP = 4-phospho-L-aspartate + ADP</text>
        <dbReference type="Rhea" id="RHEA:23776"/>
        <dbReference type="ChEBI" id="CHEBI:29991"/>
        <dbReference type="ChEBI" id="CHEBI:30616"/>
        <dbReference type="ChEBI" id="CHEBI:57535"/>
        <dbReference type="ChEBI" id="CHEBI:456216"/>
        <dbReference type="EC" id="2.7.2.4"/>
    </reaction>
    <physiologicalReaction direction="left-to-right" evidence="25">
        <dbReference type="Rhea" id="RHEA:23777"/>
    </physiologicalReaction>
</comment>
<evidence type="ECO:0000256" key="8">
    <source>
        <dbReference type="ARBA" id="ARBA00010046"/>
    </source>
</evidence>
<keyword evidence="13" id="KW-0479">Metal-binding</keyword>
<evidence type="ECO:0000256" key="1">
    <source>
        <dbReference type="ARBA" id="ARBA00001920"/>
    </source>
</evidence>
<dbReference type="InterPro" id="IPR018042">
    <property type="entry name" value="Aspartate_kinase_CS"/>
</dbReference>
<dbReference type="Gene3D" id="3.30.360.10">
    <property type="entry name" value="Dihydrodipicolinate Reductase, domain 2"/>
    <property type="match status" value="1"/>
</dbReference>
<dbReference type="RefSeq" id="WP_424586933.1">
    <property type="nucleotide sequence ID" value="NZ_JBNAUB010000024.1"/>
</dbReference>
<keyword evidence="17" id="KW-0521">NADP</keyword>
<comment type="pathway">
    <text evidence="3">Amino-acid biosynthesis; L-methionine biosynthesis via de novo pathway; L-homoserine from L-aspartate: step 1/3.</text>
</comment>
<organism evidence="28 29">
    <name type="scientific">Caldisericum exile</name>
    <dbReference type="NCBI Taxonomy" id="693075"/>
    <lineage>
        <taxon>Bacteria</taxon>
        <taxon>Pseudomonadati</taxon>
        <taxon>Caldisericota/Cryosericota group</taxon>
        <taxon>Caldisericota</taxon>
        <taxon>Caldisericia</taxon>
        <taxon>Caldisericales</taxon>
        <taxon>Caldisericaceae</taxon>
        <taxon>Caldisericum</taxon>
    </lineage>
</organism>
<dbReference type="UniPathway" id="UPA00050">
    <property type="reaction ID" value="UER00063"/>
</dbReference>
<evidence type="ECO:0000256" key="23">
    <source>
        <dbReference type="ARBA" id="ARBA00023268"/>
    </source>
</evidence>
<dbReference type="Proteomes" id="UP000237040">
    <property type="component" value="Unassembled WGS sequence"/>
</dbReference>
<evidence type="ECO:0000256" key="18">
    <source>
        <dbReference type="ARBA" id="ARBA00023002"/>
    </source>
</evidence>
<dbReference type="GO" id="GO:0004072">
    <property type="term" value="F:aspartate kinase activity"/>
    <property type="evidence" value="ECO:0007669"/>
    <property type="project" value="UniProtKB-EC"/>
</dbReference>
<evidence type="ECO:0000256" key="24">
    <source>
        <dbReference type="ARBA" id="ARBA00044938"/>
    </source>
</evidence>
<dbReference type="Gene3D" id="3.30.2130.10">
    <property type="entry name" value="VC0802-like"/>
    <property type="match status" value="1"/>
</dbReference>
<dbReference type="GO" id="GO:0005524">
    <property type="term" value="F:ATP binding"/>
    <property type="evidence" value="ECO:0007669"/>
    <property type="project" value="UniProtKB-KW"/>
</dbReference>
<dbReference type="PIRSF" id="PIRSF000727">
    <property type="entry name" value="ThrA"/>
    <property type="match status" value="1"/>
</dbReference>
<proteinExistence type="inferred from homology"/>
<comment type="pathway">
    <text evidence="4">Amino-acid biosynthesis; L-threonine biosynthesis; L-threonine from L-aspartate: step 3/5.</text>
</comment>
<evidence type="ECO:0000256" key="11">
    <source>
        <dbReference type="ARBA" id="ARBA00022679"/>
    </source>
</evidence>
<comment type="function">
    <text evidence="24">Bifunctional aspartate kinase and homoserine dehydrogenase that catalyzes the first and the third steps toward the synthesis of lysine, methionine and threonine from aspartate.</text>
</comment>
<protein>
    <recommendedName>
        <fullName evidence="27">ACT domain-containing protein</fullName>
    </recommendedName>
</protein>
<dbReference type="PROSITE" id="PS51671">
    <property type="entry name" value="ACT"/>
    <property type="match status" value="1"/>
</dbReference>
<dbReference type="InterPro" id="IPR054352">
    <property type="entry name" value="ACT_Aspartokinase"/>
</dbReference>
<evidence type="ECO:0000256" key="10">
    <source>
        <dbReference type="ARBA" id="ARBA00022605"/>
    </source>
</evidence>
<comment type="similarity">
    <text evidence="7">In the C-terminal section; belongs to the homoserine dehydrogenase family.</text>
</comment>
<dbReference type="GO" id="GO:0009088">
    <property type="term" value="P:threonine biosynthetic process"/>
    <property type="evidence" value="ECO:0007669"/>
    <property type="project" value="UniProtKB-UniPathway"/>
</dbReference>
<dbReference type="InterPro" id="IPR045865">
    <property type="entry name" value="ACT-like_dom_sf"/>
</dbReference>
<dbReference type="Pfam" id="PF03447">
    <property type="entry name" value="NAD_binding_3"/>
    <property type="match status" value="1"/>
</dbReference>
<dbReference type="InterPro" id="IPR019811">
    <property type="entry name" value="HDH_CS"/>
</dbReference>
<dbReference type="InterPro" id="IPR049638">
    <property type="entry name" value="AK-HD"/>
</dbReference>
<evidence type="ECO:0000313" key="28">
    <source>
        <dbReference type="EMBL" id="PMP67340.1"/>
    </source>
</evidence>
<evidence type="ECO:0000256" key="17">
    <source>
        <dbReference type="ARBA" id="ARBA00022857"/>
    </source>
</evidence>
<keyword evidence="15" id="KW-0418">Kinase</keyword>
<evidence type="ECO:0000256" key="21">
    <source>
        <dbReference type="ARBA" id="ARBA00023154"/>
    </source>
</evidence>
<evidence type="ECO:0000256" key="14">
    <source>
        <dbReference type="ARBA" id="ARBA00022741"/>
    </source>
</evidence>
<evidence type="ECO:0000259" key="27">
    <source>
        <dbReference type="PROSITE" id="PS51671"/>
    </source>
</evidence>
<dbReference type="UniPathway" id="UPA00051">
    <property type="reaction ID" value="UER00462"/>
</dbReference>
<dbReference type="GO" id="GO:0009089">
    <property type="term" value="P:lysine biosynthetic process via diaminopimelate"/>
    <property type="evidence" value="ECO:0007669"/>
    <property type="project" value="UniProtKB-UniPathway"/>
</dbReference>
<evidence type="ECO:0000256" key="20">
    <source>
        <dbReference type="ARBA" id="ARBA00023053"/>
    </source>
</evidence>
<keyword evidence="10" id="KW-0028">Amino-acid biosynthesis</keyword>
<evidence type="ECO:0000256" key="13">
    <source>
        <dbReference type="ARBA" id="ARBA00022723"/>
    </source>
</evidence>
<comment type="cofactor">
    <cofactor evidence="1">
        <name>a metal cation</name>
        <dbReference type="ChEBI" id="CHEBI:25213"/>
    </cofactor>
</comment>
<keyword evidence="11" id="KW-0808">Transferase</keyword>
<dbReference type="InterPro" id="IPR036393">
    <property type="entry name" value="AceGlu_kinase-like_sf"/>
</dbReference>
<evidence type="ECO:0000256" key="3">
    <source>
        <dbReference type="ARBA" id="ARBA00004986"/>
    </source>
</evidence>
<comment type="similarity">
    <text evidence="8">In the N-terminal section; belongs to the aspartokinase family.</text>
</comment>
<comment type="pathway">
    <text evidence="2">Amino-acid biosynthesis; L-lysine biosynthesis via DAP pathway; (S)-tetrahydrodipicolinate from L-aspartate: step 1/4.</text>
</comment>
<comment type="catalytic activity">
    <reaction evidence="26">
        <text>L-homoserine + NADP(+) = L-aspartate 4-semialdehyde + NADPH + H(+)</text>
        <dbReference type="Rhea" id="RHEA:15761"/>
        <dbReference type="ChEBI" id="CHEBI:15378"/>
        <dbReference type="ChEBI" id="CHEBI:57476"/>
        <dbReference type="ChEBI" id="CHEBI:57783"/>
        <dbReference type="ChEBI" id="CHEBI:58349"/>
        <dbReference type="ChEBI" id="CHEBI:537519"/>
        <dbReference type="EC" id="1.1.1.3"/>
    </reaction>
    <physiologicalReaction direction="right-to-left" evidence="26">
        <dbReference type="Rhea" id="RHEA:15763"/>
    </physiologicalReaction>
</comment>
<dbReference type="CDD" id="cd04892">
    <property type="entry name" value="ACT_AK-like_2"/>
    <property type="match status" value="1"/>
</dbReference>
<dbReference type="GO" id="GO:0046872">
    <property type="term" value="F:metal ion binding"/>
    <property type="evidence" value="ECO:0007669"/>
    <property type="project" value="UniProtKB-KW"/>
</dbReference>
<dbReference type="SUPFAM" id="SSF53633">
    <property type="entry name" value="Carbamate kinase-like"/>
    <property type="match status" value="1"/>
</dbReference>
<keyword evidence="18" id="KW-0560">Oxidoreductase</keyword>
<dbReference type="InterPro" id="IPR001048">
    <property type="entry name" value="Asp/Glu/Uridylate_kinase"/>
</dbReference>
<dbReference type="PROSITE" id="PS01042">
    <property type="entry name" value="HOMOSER_DHGENASE"/>
    <property type="match status" value="1"/>
</dbReference>
<dbReference type="SUPFAM" id="SSF55021">
    <property type="entry name" value="ACT-like"/>
    <property type="match status" value="2"/>
</dbReference>
<dbReference type="InterPro" id="IPR001342">
    <property type="entry name" value="HDH_cat"/>
</dbReference>
<dbReference type="InterPro" id="IPR001341">
    <property type="entry name" value="Asp_kinase"/>
</dbReference>
<keyword evidence="22" id="KW-0486">Methionine biosynthesis</keyword>
<dbReference type="AlphaFoldDB" id="A0A2J6WEH8"/>
<comment type="subunit">
    <text evidence="9">Homotetramer.</text>
</comment>
<dbReference type="CDD" id="cd04243">
    <property type="entry name" value="AAK_AK-HSDH-like"/>
    <property type="match status" value="1"/>
</dbReference>
<dbReference type="Pfam" id="PF22468">
    <property type="entry name" value="ACT_9"/>
    <property type="match status" value="2"/>
</dbReference>
<dbReference type="CDD" id="cd04921">
    <property type="entry name" value="ACT_AKi-HSDH-ThrA-like_1"/>
    <property type="match status" value="1"/>
</dbReference>
<comment type="caution">
    <text evidence="28">The sequence shown here is derived from an EMBL/GenBank/DDBJ whole genome shotgun (WGS) entry which is preliminary data.</text>
</comment>
<keyword evidence="14" id="KW-0547">Nucleotide-binding</keyword>
<dbReference type="Gene3D" id="3.40.50.720">
    <property type="entry name" value="NAD(P)-binding Rossmann-like Domain"/>
    <property type="match status" value="1"/>
</dbReference>
<dbReference type="PROSITE" id="PS00324">
    <property type="entry name" value="ASPARTOKINASE"/>
    <property type="match status" value="1"/>
</dbReference>
<dbReference type="SUPFAM" id="SSF55347">
    <property type="entry name" value="Glyceraldehyde-3-phosphate dehydrogenase-like, C-terminal domain"/>
    <property type="match status" value="1"/>
</dbReference>
<dbReference type="GO" id="GO:0004412">
    <property type="term" value="F:homoserine dehydrogenase activity"/>
    <property type="evidence" value="ECO:0007669"/>
    <property type="project" value="UniProtKB-EC"/>
</dbReference>
<dbReference type="Gene3D" id="3.40.1160.10">
    <property type="entry name" value="Acetylglutamate kinase-like"/>
    <property type="match status" value="1"/>
</dbReference>
<feature type="domain" description="ACT" evidence="27">
    <location>
        <begin position="312"/>
        <end position="393"/>
    </location>
</feature>
<reference evidence="28 29" key="1">
    <citation type="submission" date="2018-01" db="EMBL/GenBank/DDBJ databases">
        <title>Metagenomic assembled genomes from two thermal pools in the Uzon Caldera, Kamchatka, Russia.</title>
        <authorList>
            <person name="Wilkins L."/>
            <person name="Ettinger C."/>
        </authorList>
    </citation>
    <scope>NUCLEOTIDE SEQUENCE [LARGE SCALE GENOMIC DNA]</scope>
    <source>
        <strain evidence="28">ZAV-07</strain>
    </source>
</reference>
<keyword evidence="16" id="KW-0067">ATP-binding</keyword>
<dbReference type="PANTHER" id="PTHR43070:SF3">
    <property type="entry name" value="HOMOSERINE DEHYDROGENASE"/>
    <property type="match status" value="1"/>
</dbReference>
<dbReference type="GO" id="GO:0050661">
    <property type="term" value="F:NADP binding"/>
    <property type="evidence" value="ECO:0007669"/>
    <property type="project" value="InterPro"/>
</dbReference>
<evidence type="ECO:0000256" key="26">
    <source>
        <dbReference type="ARBA" id="ARBA00048841"/>
    </source>
</evidence>
<dbReference type="Pfam" id="PF00742">
    <property type="entry name" value="Homoserine_dh"/>
    <property type="match status" value="1"/>
</dbReference>
<evidence type="ECO:0000313" key="29">
    <source>
        <dbReference type="Proteomes" id="UP000237040"/>
    </source>
</evidence>
<keyword evidence="12" id="KW-0791">Threonine biosynthesis</keyword>
<dbReference type="InterPro" id="IPR011147">
    <property type="entry name" value="Bifunc_Aspkin/hSer_DH"/>
</dbReference>
<evidence type="ECO:0000256" key="9">
    <source>
        <dbReference type="ARBA" id="ARBA00011881"/>
    </source>
</evidence>
<dbReference type="InterPro" id="IPR042199">
    <property type="entry name" value="AsparK_Bifunc_asparK/hSer_DH"/>
</dbReference>
<comment type="pathway">
    <text evidence="5">Amino-acid biosynthesis; L-methionine biosynthesis via de novo pathway; L-homoserine from L-aspartate: step 3/3.</text>
</comment>
<dbReference type="EMBL" id="PNIL01000049">
    <property type="protein sequence ID" value="PMP67340.1"/>
    <property type="molecule type" value="Genomic_DNA"/>
</dbReference>
<dbReference type="SUPFAM" id="SSF51735">
    <property type="entry name" value="NAD(P)-binding Rossmann-fold domains"/>
    <property type="match status" value="1"/>
</dbReference>
<keyword evidence="23" id="KW-0511">Multifunctional enzyme</keyword>
<dbReference type="UniPathway" id="UPA00034">
    <property type="reaction ID" value="UER00015"/>
</dbReference>
<dbReference type="GO" id="GO:0009086">
    <property type="term" value="P:methionine biosynthetic process"/>
    <property type="evidence" value="ECO:0007669"/>
    <property type="project" value="UniProtKB-KW"/>
</dbReference>
<keyword evidence="21" id="KW-0457">Lysine biosynthesis</keyword>
<keyword evidence="19" id="KW-0520">NAD</keyword>
<evidence type="ECO:0000256" key="16">
    <source>
        <dbReference type="ARBA" id="ARBA00022840"/>
    </source>
</evidence>
<evidence type="ECO:0000256" key="2">
    <source>
        <dbReference type="ARBA" id="ARBA00004766"/>
    </source>
</evidence>
<comment type="pathway">
    <text evidence="6">Amino-acid biosynthesis; L-threonine biosynthesis; L-threonine from L-aspartate: step 1/5.</text>
</comment>
<evidence type="ECO:0000256" key="4">
    <source>
        <dbReference type="ARBA" id="ARBA00005056"/>
    </source>
</evidence>
<evidence type="ECO:0000256" key="12">
    <source>
        <dbReference type="ARBA" id="ARBA00022697"/>
    </source>
</evidence>
<evidence type="ECO:0000256" key="7">
    <source>
        <dbReference type="ARBA" id="ARBA00007952"/>
    </source>
</evidence>
<keyword evidence="20" id="KW-0915">Sodium</keyword>